<comment type="caution">
    <text evidence="1">The sequence shown here is derived from an EMBL/GenBank/DDBJ whole genome shotgun (WGS) entry which is preliminary data.</text>
</comment>
<reference evidence="1 2" key="1">
    <citation type="submission" date="2017-02" db="EMBL/GenBank/DDBJ databases">
        <title>Genomic diversity within the haloalkaliphilic genus Thioalkalivibrio.</title>
        <authorList>
            <person name="Ahn A.-C."/>
            <person name="Meier-Kolthoff J."/>
            <person name="Overmars L."/>
            <person name="Richter M."/>
            <person name="Woyke T."/>
            <person name="Sorokin D.Y."/>
            <person name="Muyzer G."/>
        </authorList>
    </citation>
    <scope>NUCLEOTIDE SEQUENCE [LARGE SCALE GENOMIC DNA]</scope>
    <source>
        <strain evidence="1 2">ALJD</strain>
    </source>
</reference>
<evidence type="ECO:0000313" key="2">
    <source>
        <dbReference type="Proteomes" id="UP000189462"/>
    </source>
</evidence>
<dbReference type="InterPro" id="IPR029044">
    <property type="entry name" value="Nucleotide-diphossugar_trans"/>
</dbReference>
<name>A0A1V3NHG9_9GAMM</name>
<dbReference type="OrthoDB" id="5180856at2"/>
<dbReference type="STRING" id="108003.B1C78_08790"/>
<dbReference type="AlphaFoldDB" id="A0A1V3NHG9"/>
<accession>A0A1V3NHG9</accession>
<sequence>MTSPTSLPDSFNTGILFLVFNRPDTTSLVFEAIRRVRPSRLYVAADGPREGRQEDSERCARVREIATAVDWPCEVRTLFRDTNLGCKHAVSGAIDWFFLNEEQGIILEDDCLPHPDFFLLCVELLEHYANDENVSVITGNNFQNGRKRGDASYYFSKYNHCWGWATWRRAWALYEGTIPFWCEWSQSGDWIEKTPDPVERRYWARIFDRVQAGEIDSWAYPWTASVWHKGGLTATPNVNLVSNIGFGPDSTHTASVDSPLAAMATAPLGELVHPDAVAQDIAADRYVFNHTFGGKAQRFPWSVPRRAAGFLYRRLKRSRT</sequence>
<dbReference type="Proteomes" id="UP000189462">
    <property type="component" value="Unassembled WGS sequence"/>
</dbReference>
<gene>
    <name evidence="1" type="ORF">B1C78_08790</name>
</gene>
<dbReference type="SUPFAM" id="SSF53448">
    <property type="entry name" value="Nucleotide-diphospho-sugar transferases"/>
    <property type="match status" value="1"/>
</dbReference>
<dbReference type="EMBL" id="MVBK01000047">
    <property type="protein sequence ID" value="OOG24424.1"/>
    <property type="molecule type" value="Genomic_DNA"/>
</dbReference>
<protein>
    <submittedName>
        <fullName evidence="1">Hemolytic protein HlpA-like protein</fullName>
    </submittedName>
</protein>
<proteinExistence type="predicted"/>
<evidence type="ECO:0000313" key="1">
    <source>
        <dbReference type="EMBL" id="OOG24424.1"/>
    </source>
</evidence>
<keyword evidence="2" id="KW-1185">Reference proteome</keyword>
<dbReference type="Gene3D" id="3.90.550.10">
    <property type="entry name" value="Spore Coat Polysaccharide Biosynthesis Protein SpsA, Chain A"/>
    <property type="match status" value="1"/>
</dbReference>
<organism evidence="1 2">
    <name type="scientific">Thioalkalivibrio denitrificans</name>
    <dbReference type="NCBI Taxonomy" id="108003"/>
    <lineage>
        <taxon>Bacteria</taxon>
        <taxon>Pseudomonadati</taxon>
        <taxon>Pseudomonadota</taxon>
        <taxon>Gammaproteobacteria</taxon>
        <taxon>Chromatiales</taxon>
        <taxon>Ectothiorhodospiraceae</taxon>
        <taxon>Thioalkalivibrio</taxon>
    </lineage>
</organism>